<organism evidence="3 4">
    <name type="scientific">Fundicoccus culcitae</name>
    <dbReference type="NCBI Taxonomy" id="2969821"/>
    <lineage>
        <taxon>Bacteria</taxon>
        <taxon>Bacillati</taxon>
        <taxon>Bacillota</taxon>
        <taxon>Bacilli</taxon>
        <taxon>Lactobacillales</taxon>
        <taxon>Aerococcaceae</taxon>
        <taxon>Fundicoccus</taxon>
    </lineage>
</organism>
<feature type="domain" description="DUF927" evidence="1">
    <location>
        <begin position="28"/>
        <end position="291"/>
    </location>
</feature>
<dbReference type="Pfam" id="PF18662">
    <property type="entry name" value="HTH_56"/>
    <property type="match status" value="1"/>
</dbReference>
<dbReference type="RefSeq" id="WP_313792768.1">
    <property type="nucleotide sequence ID" value="NZ_CP102453.1"/>
</dbReference>
<protein>
    <submittedName>
        <fullName evidence="3">DUF927 domain-containing protein</fullName>
    </submittedName>
</protein>
<dbReference type="Proteomes" id="UP001315967">
    <property type="component" value="Chromosome"/>
</dbReference>
<evidence type="ECO:0000259" key="2">
    <source>
        <dbReference type="Pfam" id="PF18662"/>
    </source>
</evidence>
<dbReference type="InterPro" id="IPR040538">
    <property type="entry name" value="Cch_HTH"/>
</dbReference>
<keyword evidence="4" id="KW-1185">Reference proteome</keyword>
<dbReference type="InterPro" id="IPR009270">
    <property type="entry name" value="DUF927"/>
</dbReference>
<evidence type="ECO:0000313" key="3">
    <source>
        <dbReference type="EMBL" id="UUX33266.1"/>
    </source>
</evidence>
<accession>A0ABY5P3F6</accession>
<name>A0ABY5P3F6_9LACT</name>
<dbReference type="Pfam" id="PF06048">
    <property type="entry name" value="DUF927"/>
    <property type="match status" value="1"/>
</dbReference>
<evidence type="ECO:0000259" key="1">
    <source>
        <dbReference type="Pfam" id="PF06048"/>
    </source>
</evidence>
<sequence length="577" mass="65156">MEINGHQDLQINDFTYSIENGIIRDKVICSLYAKVSKVFINHDTNEQSYEIEYRHSILHTLQKTIVAYTELLPQGLISLMRFGLDVNHNNKSTLSEALLTSMFEAEVVYIVTSYGFSQFNDQTIFITDEVLTKNALNHNIEVRHEKFTLKPQGSLHDWLMMYESFVKGHTPLELAVVLGLSSPIISHLNHSYPDLKSLLINFSGDSSIGKTTSLSLAISVAGDPNKGHRSLLRSWNGTHNANLGLLEGLHGIPIAFDELSANNHKKLDTLIYTLTEGVGRSRAKNDGSLQDVGTWSTTILSSGELDIFNRLSGNTGLKVRVFNFQDIPWTQSAEQAELIKSTISSNYGWLLPTFVETLFTEDADIEYYFENAIDELRNSLELTVTSERVLKKLAIILATANLINDTEILQVDTDAIRDLLVKQENQSHRSRDIGKEAHEKLLQYLLANQTLLSPLSRTKIGYFDEETVCIYRDELSNVLSSLGFEDSRIVIKKWIESDVIKTTERDRITTRKIIEGEKFISYRISIPDEYVRAGLHEIKPEGNHAYTLSAHPSLTQKLGNLSQSDDDFILDDNDLIL</sequence>
<gene>
    <name evidence="3" type="ORF">NRE15_10165</name>
</gene>
<evidence type="ECO:0000313" key="4">
    <source>
        <dbReference type="Proteomes" id="UP001315967"/>
    </source>
</evidence>
<reference evidence="3 4" key="1">
    <citation type="submission" date="2022-08" db="EMBL/GenBank/DDBJ databases">
        <title>Aerococcaceae sp. nov isolated from spoiled eye mask.</title>
        <authorList>
            <person name="Zhou G."/>
            <person name="Xie X.-B."/>
            <person name="Shi Q.-S."/>
            <person name="Wang Y.-S."/>
            <person name="Wen X."/>
            <person name="Peng H."/>
            <person name="Yang X.-J."/>
            <person name="Tao H.-B."/>
            <person name="Huang X.-M."/>
        </authorList>
    </citation>
    <scope>NUCLEOTIDE SEQUENCE [LARGE SCALE GENOMIC DNA]</scope>
    <source>
        <strain evidence="4">DM20194951</strain>
    </source>
</reference>
<dbReference type="EMBL" id="CP102453">
    <property type="protein sequence ID" value="UUX33266.1"/>
    <property type="molecule type" value="Genomic_DNA"/>
</dbReference>
<proteinExistence type="predicted"/>
<feature type="domain" description="Cch helix turn helix" evidence="2">
    <location>
        <begin position="432"/>
        <end position="518"/>
    </location>
</feature>